<keyword evidence="10" id="KW-1185">Reference proteome</keyword>
<dbReference type="AlphaFoldDB" id="A0A154W713"/>
<protein>
    <recommendedName>
        <fullName evidence="11">Type I secretion protein TolC</fullName>
    </recommendedName>
</protein>
<dbReference type="EMBL" id="LPXN01000099">
    <property type="protein sequence ID" value="KZD09320.1"/>
    <property type="molecule type" value="Genomic_DNA"/>
</dbReference>
<accession>A0A154W713</accession>
<keyword evidence="6" id="KW-0472">Membrane</keyword>
<evidence type="ECO:0000256" key="3">
    <source>
        <dbReference type="ARBA" id="ARBA00022448"/>
    </source>
</evidence>
<dbReference type="PANTHER" id="PTHR30026:SF22">
    <property type="entry name" value="OUTER MEMBRANE EFFLUX PROTEIN"/>
    <property type="match status" value="1"/>
</dbReference>
<evidence type="ECO:0008006" key="11">
    <source>
        <dbReference type="Google" id="ProtNLM"/>
    </source>
</evidence>
<gene>
    <name evidence="9" type="ORF">AUP43_07465</name>
</gene>
<dbReference type="GO" id="GO:1990281">
    <property type="term" value="C:efflux pump complex"/>
    <property type="evidence" value="ECO:0007669"/>
    <property type="project" value="TreeGrafter"/>
</dbReference>
<evidence type="ECO:0000313" key="10">
    <source>
        <dbReference type="Proteomes" id="UP000076400"/>
    </source>
</evidence>
<dbReference type="NCBIfam" id="TIGR01844">
    <property type="entry name" value="type_I_sec_TolC"/>
    <property type="match status" value="1"/>
</dbReference>
<keyword evidence="8" id="KW-0175">Coiled coil</keyword>
<comment type="similarity">
    <text evidence="2">Belongs to the outer membrane factor (OMF) (TC 1.B.17) family.</text>
</comment>
<keyword evidence="5" id="KW-0812">Transmembrane</keyword>
<dbReference type="STRING" id="580166.AUP43_07465"/>
<dbReference type="GO" id="GO:0009279">
    <property type="term" value="C:cell outer membrane"/>
    <property type="evidence" value="ECO:0007669"/>
    <property type="project" value="UniProtKB-SubCell"/>
</dbReference>
<dbReference type="GO" id="GO:0015288">
    <property type="term" value="F:porin activity"/>
    <property type="evidence" value="ECO:0007669"/>
    <property type="project" value="TreeGrafter"/>
</dbReference>
<comment type="caution">
    <text evidence="9">The sequence shown here is derived from an EMBL/GenBank/DDBJ whole genome shotgun (WGS) entry which is preliminary data.</text>
</comment>
<organism evidence="9 10">
    <name type="scientific">Oceanibaculum pacificum</name>
    <dbReference type="NCBI Taxonomy" id="580166"/>
    <lineage>
        <taxon>Bacteria</taxon>
        <taxon>Pseudomonadati</taxon>
        <taxon>Pseudomonadota</taxon>
        <taxon>Alphaproteobacteria</taxon>
        <taxon>Rhodospirillales</taxon>
        <taxon>Oceanibaculaceae</taxon>
        <taxon>Oceanibaculum</taxon>
    </lineage>
</organism>
<evidence type="ECO:0000313" key="9">
    <source>
        <dbReference type="EMBL" id="KZD09320.1"/>
    </source>
</evidence>
<dbReference type="GO" id="GO:0015562">
    <property type="term" value="F:efflux transmembrane transporter activity"/>
    <property type="evidence" value="ECO:0007669"/>
    <property type="project" value="InterPro"/>
</dbReference>
<dbReference type="Pfam" id="PF02321">
    <property type="entry name" value="OEP"/>
    <property type="match status" value="2"/>
</dbReference>
<dbReference type="PANTHER" id="PTHR30026">
    <property type="entry name" value="OUTER MEMBRANE PROTEIN TOLC"/>
    <property type="match status" value="1"/>
</dbReference>
<reference evidence="9 10" key="1">
    <citation type="submission" date="2015-12" db="EMBL/GenBank/DDBJ databases">
        <title>Genome sequence of Oceanibaculum pacificum MCCC 1A02656.</title>
        <authorList>
            <person name="Lu L."/>
            <person name="Lai Q."/>
            <person name="Shao Z."/>
            <person name="Qian P."/>
        </authorList>
    </citation>
    <scope>NUCLEOTIDE SEQUENCE [LARGE SCALE GENOMIC DNA]</scope>
    <source>
        <strain evidence="9 10">MCCC 1A02656</strain>
    </source>
</reference>
<keyword evidence="7" id="KW-0998">Cell outer membrane</keyword>
<evidence type="ECO:0000256" key="5">
    <source>
        <dbReference type="ARBA" id="ARBA00022692"/>
    </source>
</evidence>
<evidence type="ECO:0000256" key="2">
    <source>
        <dbReference type="ARBA" id="ARBA00007613"/>
    </source>
</evidence>
<name>A0A154W713_9PROT</name>
<dbReference type="InterPro" id="IPR010130">
    <property type="entry name" value="T1SS_OMP_TolC"/>
</dbReference>
<feature type="coiled-coil region" evidence="8">
    <location>
        <begin position="331"/>
        <end position="358"/>
    </location>
</feature>
<dbReference type="InterPro" id="IPR051906">
    <property type="entry name" value="TolC-like"/>
</dbReference>
<evidence type="ECO:0000256" key="7">
    <source>
        <dbReference type="ARBA" id="ARBA00023237"/>
    </source>
</evidence>
<evidence type="ECO:0000256" key="4">
    <source>
        <dbReference type="ARBA" id="ARBA00022452"/>
    </source>
</evidence>
<dbReference type="Proteomes" id="UP000076400">
    <property type="component" value="Unassembled WGS sequence"/>
</dbReference>
<proteinExistence type="inferred from homology"/>
<keyword evidence="3" id="KW-0813">Transport</keyword>
<evidence type="ECO:0000256" key="8">
    <source>
        <dbReference type="SAM" id="Coils"/>
    </source>
</evidence>
<dbReference type="SUPFAM" id="SSF56954">
    <property type="entry name" value="Outer membrane efflux proteins (OEP)"/>
    <property type="match status" value="1"/>
</dbReference>
<evidence type="ECO:0000256" key="6">
    <source>
        <dbReference type="ARBA" id="ARBA00023136"/>
    </source>
</evidence>
<dbReference type="InterPro" id="IPR003423">
    <property type="entry name" value="OMP_efflux"/>
</dbReference>
<sequence length="435" mass="47602">MPPLLPAAAESLVEALVATYQNNADLLAAREELRVVNEQRPQAIAGWLPTVTVQGTLDDTSREGDRLGASDQRTVSEALQYRQGLYRGGALSANLAQAENTIRRQRALLLNTEQQVLLNAASIYMDVIQNAAIVELNRSNIRVLEERLRATEAMFRVGDMTQADLSQAQTRLAQARAALIAAQGTLDSTRATYRQIVGNAPAALQAPGPLGGLPGQIEDAVVIALRENPTLVAADLAERVARNQVRARLGALLPSVDLVGELRRDDYRVATPDTRGESASAQLQVTVPLYQSGAEYSRVREAKKLANQRQIETISLTRKVEEQVVRAWQDLDTARASVEAYRQQVAAAEQALASVQREVDIGRRPLLDLLDAQQELLDAQVNLVIQQRNATVNEFALLNALGGLTARGLQLPTDYFDPEADYETTRWRLFGTGID</sequence>
<keyword evidence="4" id="KW-1134">Transmembrane beta strand</keyword>
<dbReference type="Gene3D" id="1.20.1600.10">
    <property type="entry name" value="Outer membrane efflux proteins (OEP)"/>
    <property type="match status" value="1"/>
</dbReference>
<comment type="subcellular location">
    <subcellularLocation>
        <location evidence="1">Cell outer membrane</location>
    </subcellularLocation>
</comment>
<evidence type="ECO:0000256" key="1">
    <source>
        <dbReference type="ARBA" id="ARBA00004442"/>
    </source>
</evidence>